<sequence length="140" mass="16122">MNQDKNNINESKIQDKKVDDETMKNESSQEKSTNSDNEVEDFITVKNEDCINEDIKKEINYKPSLLLKLFSTAIDQIVTLAISGIVLVIFDFILKVIGYNVLMPLAFLLIFYYLVNVLYTPIVEKTRLKKSIGKRILNID</sequence>
<evidence type="ECO:0008006" key="5">
    <source>
        <dbReference type="Google" id="ProtNLM"/>
    </source>
</evidence>
<keyword evidence="2" id="KW-1133">Transmembrane helix</keyword>
<dbReference type="AlphaFoldDB" id="A0A1I1I2Y7"/>
<feature type="transmembrane region" description="Helical" evidence="2">
    <location>
        <begin position="65"/>
        <end position="90"/>
    </location>
</feature>
<keyword evidence="2" id="KW-0812">Transmembrane</keyword>
<dbReference type="Proteomes" id="UP000199263">
    <property type="component" value="Unassembled WGS sequence"/>
</dbReference>
<proteinExistence type="predicted"/>
<feature type="compositionally biased region" description="Basic and acidic residues" evidence="1">
    <location>
        <begin position="12"/>
        <end position="29"/>
    </location>
</feature>
<evidence type="ECO:0000256" key="1">
    <source>
        <dbReference type="SAM" id="MobiDB-lite"/>
    </source>
</evidence>
<keyword evidence="4" id="KW-1185">Reference proteome</keyword>
<evidence type="ECO:0000313" key="3">
    <source>
        <dbReference type="EMBL" id="SFC30395.1"/>
    </source>
</evidence>
<evidence type="ECO:0000313" key="4">
    <source>
        <dbReference type="Proteomes" id="UP000199263"/>
    </source>
</evidence>
<feature type="transmembrane region" description="Helical" evidence="2">
    <location>
        <begin position="96"/>
        <end position="119"/>
    </location>
</feature>
<feature type="region of interest" description="Disordered" evidence="1">
    <location>
        <begin position="1"/>
        <end position="39"/>
    </location>
</feature>
<accession>A0A1I1I2Y7</accession>
<dbReference type="EMBL" id="FOMG01000002">
    <property type="protein sequence ID" value="SFC30395.1"/>
    <property type="molecule type" value="Genomic_DNA"/>
</dbReference>
<feature type="compositionally biased region" description="Polar residues" evidence="1">
    <location>
        <begin position="1"/>
        <end position="11"/>
    </location>
</feature>
<keyword evidence="2" id="KW-0472">Membrane</keyword>
<dbReference type="STRING" id="119641.SAMN05421842_10298"/>
<dbReference type="OrthoDB" id="1938594at2"/>
<protein>
    <recommendedName>
        <fullName evidence="5">RDD family protein</fullName>
    </recommendedName>
</protein>
<evidence type="ECO:0000256" key="2">
    <source>
        <dbReference type="SAM" id="Phobius"/>
    </source>
</evidence>
<dbReference type="RefSeq" id="WP_090088326.1">
    <property type="nucleotide sequence ID" value="NZ_FOMG01000002.1"/>
</dbReference>
<organism evidence="3 4">
    <name type="scientific">Clostridium uliginosum</name>
    <dbReference type="NCBI Taxonomy" id="119641"/>
    <lineage>
        <taxon>Bacteria</taxon>
        <taxon>Bacillati</taxon>
        <taxon>Bacillota</taxon>
        <taxon>Clostridia</taxon>
        <taxon>Eubacteriales</taxon>
        <taxon>Clostridiaceae</taxon>
        <taxon>Clostridium</taxon>
    </lineage>
</organism>
<reference evidence="3 4" key="1">
    <citation type="submission" date="2016-10" db="EMBL/GenBank/DDBJ databases">
        <authorList>
            <person name="de Groot N.N."/>
        </authorList>
    </citation>
    <scope>NUCLEOTIDE SEQUENCE [LARGE SCALE GENOMIC DNA]</scope>
    <source>
        <strain evidence="3 4">DSM 12992</strain>
    </source>
</reference>
<name>A0A1I1I2Y7_9CLOT</name>
<gene>
    <name evidence="3" type="ORF">SAMN05421842_10298</name>
</gene>